<dbReference type="Pfam" id="PF00251">
    <property type="entry name" value="Glyco_hydro_32N"/>
    <property type="match status" value="1"/>
</dbReference>
<evidence type="ECO:0000256" key="3">
    <source>
        <dbReference type="ARBA" id="ARBA00023295"/>
    </source>
</evidence>
<feature type="chain" id="PRO_5011595834" evidence="5">
    <location>
        <begin position="19"/>
        <end position="529"/>
    </location>
</feature>
<dbReference type="GO" id="GO:0005987">
    <property type="term" value="P:sucrose catabolic process"/>
    <property type="evidence" value="ECO:0007669"/>
    <property type="project" value="TreeGrafter"/>
</dbReference>
<organism evidence="8 9">
    <name type="scientific">Pseudarcicella hirudinis</name>
    <dbReference type="NCBI Taxonomy" id="1079859"/>
    <lineage>
        <taxon>Bacteria</taxon>
        <taxon>Pseudomonadati</taxon>
        <taxon>Bacteroidota</taxon>
        <taxon>Cytophagia</taxon>
        <taxon>Cytophagales</taxon>
        <taxon>Flectobacillaceae</taxon>
        <taxon>Pseudarcicella</taxon>
    </lineage>
</organism>
<dbReference type="Proteomes" id="UP000199306">
    <property type="component" value="Unassembled WGS sequence"/>
</dbReference>
<keyword evidence="5" id="KW-0732">Signal</keyword>
<dbReference type="AlphaFoldDB" id="A0A1I5RGK4"/>
<name>A0A1I5RGK4_9BACT</name>
<dbReference type="STRING" id="1079859.SAMN04515674_10457"/>
<dbReference type="InterPro" id="IPR013189">
    <property type="entry name" value="Glyco_hydro_32_C"/>
</dbReference>
<sequence length="529" mass="60291">MIAKIAICMLVATTYVNAQVNRNLYHEKHREQIHFSPSSGWMNDPNGMVYYEGEYHLFYQHYPKDNKWGPMHWGHAVSKDMIHWNNLPIALYPDSLGYIFSGSAVIDWKNTSGFAKNNRPAMVAIFTYHNAAEEKKGKKDYQSQGIAYSNDKGRTWTKFKANPVIKNPGISDFRDPKMSWDNIHNQWILALAVQDHTEFWTSKNLKNWEHASDFGKEWGAHGGVWECPDFFPLKVDGTKETKWILLKSINPGAINGGSGTQYFVGDFDGKNFILDEKFKPFVRNNEAVWLDYGRDNYAGVTWSDIPAKDGRRLFIGWMSNWQYAQNVPTAEWRSTSTLPRELVLKSTEAGYRLFTNPVKETALLKEKGDVHKLLTLQEQTLEGALDLTPKPGFTPTLSELNLSFELPEASQNTKFRVELSNDKGESYSVGYDAAANHFFSDRTQSGDLSFSDRFAAKVHPAPRTSRNKTIEMRLFFDVASSELFADKGETVITDIFFPTTDFTHLKLIAEGGKVILKKGSVQQLKSIWK</sequence>
<dbReference type="InterPro" id="IPR018053">
    <property type="entry name" value="Glyco_hydro_32_AS"/>
</dbReference>
<keyword evidence="3 4" id="KW-0326">Glycosidase</keyword>
<keyword evidence="9" id="KW-1185">Reference proteome</keyword>
<dbReference type="OrthoDB" id="9759709at2"/>
<evidence type="ECO:0000256" key="1">
    <source>
        <dbReference type="ARBA" id="ARBA00009902"/>
    </source>
</evidence>
<accession>A0A1I5RGK4</accession>
<dbReference type="Pfam" id="PF08244">
    <property type="entry name" value="Glyco_hydro_32C"/>
    <property type="match status" value="1"/>
</dbReference>
<dbReference type="PANTHER" id="PTHR42800">
    <property type="entry name" value="EXOINULINASE INUD (AFU_ORTHOLOGUE AFUA_5G00480)"/>
    <property type="match status" value="1"/>
</dbReference>
<dbReference type="InterPro" id="IPR013320">
    <property type="entry name" value="ConA-like_dom_sf"/>
</dbReference>
<dbReference type="SUPFAM" id="SSF49899">
    <property type="entry name" value="Concanavalin A-like lectins/glucanases"/>
    <property type="match status" value="1"/>
</dbReference>
<feature type="domain" description="Glycosyl hydrolase family 32 C-terminal" evidence="7">
    <location>
        <begin position="382"/>
        <end position="520"/>
    </location>
</feature>
<feature type="signal peptide" evidence="5">
    <location>
        <begin position="1"/>
        <end position="18"/>
    </location>
</feature>
<dbReference type="InterPro" id="IPR001362">
    <property type="entry name" value="Glyco_hydro_32"/>
</dbReference>
<dbReference type="PANTHER" id="PTHR42800:SF1">
    <property type="entry name" value="EXOINULINASE INUD (AFU_ORTHOLOGUE AFUA_5G00480)"/>
    <property type="match status" value="1"/>
</dbReference>
<dbReference type="SMART" id="SM00640">
    <property type="entry name" value="Glyco_32"/>
    <property type="match status" value="1"/>
</dbReference>
<dbReference type="InterPro" id="IPR023296">
    <property type="entry name" value="Glyco_hydro_beta-prop_sf"/>
</dbReference>
<evidence type="ECO:0000256" key="5">
    <source>
        <dbReference type="SAM" id="SignalP"/>
    </source>
</evidence>
<proteinExistence type="inferred from homology"/>
<gene>
    <name evidence="8" type="ORF">SAMN04515674_10457</name>
</gene>
<evidence type="ECO:0000259" key="7">
    <source>
        <dbReference type="Pfam" id="PF08244"/>
    </source>
</evidence>
<evidence type="ECO:0000313" key="9">
    <source>
        <dbReference type="Proteomes" id="UP000199306"/>
    </source>
</evidence>
<evidence type="ECO:0000313" key="8">
    <source>
        <dbReference type="EMBL" id="SFP57411.1"/>
    </source>
</evidence>
<comment type="similarity">
    <text evidence="1 4">Belongs to the glycosyl hydrolase 32 family.</text>
</comment>
<dbReference type="InterPro" id="IPR013148">
    <property type="entry name" value="Glyco_hydro_32_N"/>
</dbReference>
<dbReference type="EMBL" id="FOXH01000004">
    <property type="protein sequence ID" value="SFP57411.1"/>
    <property type="molecule type" value="Genomic_DNA"/>
</dbReference>
<protein>
    <submittedName>
        <fullName evidence="8">Fructan beta-fructosidase</fullName>
    </submittedName>
</protein>
<dbReference type="PROSITE" id="PS00609">
    <property type="entry name" value="GLYCOSYL_HYDROL_F32"/>
    <property type="match status" value="1"/>
</dbReference>
<dbReference type="GO" id="GO:0005737">
    <property type="term" value="C:cytoplasm"/>
    <property type="evidence" value="ECO:0007669"/>
    <property type="project" value="TreeGrafter"/>
</dbReference>
<evidence type="ECO:0000256" key="2">
    <source>
        <dbReference type="ARBA" id="ARBA00022801"/>
    </source>
</evidence>
<dbReference type="CDD" id="cd18622">
    <property type="entry name" value="GH32_Inu-like"/>
    <property type="match status" value="1"/>
</dbReference>
<dbReference type="GO" id="GO:0004575">
    <property type="term" value="F:sucrose alpha-glucosidase activity"/>
    <property type="evidence" value="ECO:0007669"/>
    <property type="project" value="TreeGrafter"/>
</dbReference>
<reference evidence="8 9" key="1">
    <citation type="submission" date="2016-10" db="EMBL/GenBank/DDBJ databases">
        <authorList>
            <person name="de Groot N.N."/>
        </authorList>
    </citation>
    <scope>NUCLEOTIDE SEQUENCE [LARGE SCALE GENOMIC DNA]</scope>
    <source>
        <strain evidence="9">E92,LMG 26720,CCM 7988</strain>
    </source>
</reference>
<feature type="domain" description="Glycosyl hydrolase family 32 N-terminal" evidence="6">
    <location>
        <begin position="34"/>
        <end position="356"/>
    </location>
</feature>
<dbReference type="SUPFAM" id="SSF75005">
    <property type="entry name" value="Arabinanase/levansucrase/invertase"/>
    <property type="match status" value="1"/>
</dbReference>
<evidence type="ECO:0000256" key="4">
    <source>
        <dbReference type="RuleBase" id="RU362110"/>
    </source>
</evidence>
<dbReference type="Gene3D" id="2.115.10.20">
    <property type="entry name" value="Glycosyl hydrolase domain, family 43"/>
    <property type="match status" value="1"/>
</dbReference>
<dbReference type="Gene3D" id="2.60.120.560">
    <property type="entry name" value="Exo-inulinase, domain 1"/>
    <property type="match status" value="1"/>
</dbReference>
<keyword evidence="2 4" id="KW-0378">Hydrolase</keyword>
<evidence type="ECO:0000259" key="6">
    <source>
        <dbReference type="Pfam" id="PF00251"/>
    </source>
</evidence>